<protein>
    <recommendedName>
        <fullName evidence="4">Nucleotidyltransferase family protein</fullName>
    </recommendedName>
</protein>
<proteinExistence type="predicted"/>
<feature type="region of interest" description="Disordered" evidence="1">
    <location>
        <begin position="273"/>
        <end position="313"/>
    </location>
</feature>
<name>A0AA92UWE8_9BACT</name>
<sequence length="452" mass="50809">MNSTSPYFALLRYCLGKKRNMSRVIAGMDWQELYSFASKQALLGLCFDGIERLGKEYPEELRLNPIGRELLMTWMGKAQQIRRQNMKVNAVASKLFSMLREDGLRCCILKGQGNALMYPNPYSRTPGDIDVWIVASRERIMEYAQKKFELGDDIRLQHLETSLDGVPVELHFFPCSMNNPIYHARLQKWFRRNADLQCSNVVSLPDGAGDIAIPTTAFNVVYQLTHLYHHFFDEGIGMRQIIDYFLVVNDFSKNVFLDNKSSKITPSLFTLKEGSTSHPDPLTLRGEGGNRPTRCSEPLRSKDGGPSKVSPDCAGWDRRGVSGDIASDASVSSAFTTDSSASTALVVVQRELKYLGLWKFAGAVMYVLHEALGLSEEKMIAPMDEKRGKLLLAEILDGGNFGRHFTKYAGFTHQSMGKKYFLKIWRNMHFVRCYPAEALSEQSSELGTSSGG</sequence>
<comment type="caution">
    <text evidence="2">The sequence shown here is derived from an EMBL/GenBank/DDBJ whole genome shotgun (WGS) entry which is preliminary data.</text>
</comment>
<accession>A0AA92UWE8</accession>
<dbReference type="Pfam" id="PF14907">
    <property type="entry name" value="NTP_transf_5"/>
    <property type="match status" value="1"/>
</dbReference>
<reference evidence="2 3" key="1">
    <citation type="submission" date="2018-08" db="EMBL/GenBank/DDBJ databases">
        <title>A genome reference for cultivated species of the human gut microbiota.</title>
        <authorList>
            <person name="Zou Y."/>
            <person name="Xue W."/>
            <person name="Luo G."/>
        </authorList>
    </citation>
    <scope>NUCLEOTIDE SEQUENCE [LARGE SCALE GENOMIC DNA]</scope>
    <source>
        <strain evidence="2 3">AM42-23AC</strain>
    </source>
</reference>
<evidence type="ECO:0000313" key="2">
    <source>
        <dbReference type="EMBL" id="RHA82176.1"/>
    </source>
</evidence>
<dbReference type="EMBL" id="QSFW01000053">
    <property type="protein sequence ID" value="RHA82176.1"/>
    <property type="molecule type" value="Genomic_DNA"/>
</dbReference>
<dbReference type="Proteomes" id="UP000284990">
    <property type="component" value="Unassembled WGS sequence"/>
</dbReference>
<dbReference type="InterPro" id="IPR039498">
    <property type="entry name" value="NTP_transf_5"/>
</dbReference>
<evidence type="ECO:0000313" key="3">
    <source>
        <dbReference type="Proteomes" id="UP000284990"/>
    </source>
</evidence>
<dbReference type="AlphaFoldDB" id="A0AA92UWE8"/>
<organism evidence="2 3">
    <name type="scientific">Segatella copri</name>
    <dbReference type="NCBI Taxonomy" id="165179"/>
    <lineage>
        <taxon>Bacteria</taxon>
        <taxon>Pseudomonadati</taxon>
        <taxon>Bacteroidota</taxon>
        <taxon>Bacteroidia</taxon>
        <taxon>Bacteroidales</taxon>
        <taxon>Prevotellaceae</taxon>
        <taxon>Segatella</taxon>
    </lineage>
</organism>
<gene>
    <name evidence="2" type="ORF">DW916_16120</name>
</gene>
<evidence type="ECO:0000256" key="1">
    <source>
        <dbReference type="SAM" id="MobiDB-lite"/>
    </source>
</evidence>
<evidence type="ECO:0008006" key="4">
    <source>
        <dbReference type="Google" id="ProtNLM"/>
    </source>
</evidence>